<dbReference type="EMBL" id="CP136051">
    <property type="protein sequence ID" value="WOK08088.1"/>
    <property type="molecule type" value="Genomic_DNA"/>
</dbReference>
<dbReference type="PROSITE" id="PS00622">
    <property type="entry name" value="HTH_LUXR_1"/>
    <property type="match status" value="1"/>
</dbReference>
<dbReference type="PANTHER" id="PTHR44688:SF16">
    <property type="entry name" value="DNA-BINDING TRANSCRIPTIONAL ACTIVATOR DEVR_DOSR"/>
    <property type="match status" value="1"/>
</dbReference>
<dbReference type="PANTHER" id="PTHR44688">
    <property type="entry name" value="DNA-BINDING TRANSCRIPTIONAL ACTIVATOR DEVR_DOSR"/>
    <property type="match status" value="1"/>
</dbReference>
<protein>
    <submittedName>
        <fullName evidence="5">Helix-turn-helix transcriptional regulator</fullName>
    </submittedName>
</protein>
<dbReference type="Gene3D" id="1.10.10.10">
    <property type="entry name" value="Winged helix-like DNA-binding domain superfamily/Winged helix DNA-binding domain"/>
    <property type="match status" value="1"/>
</dbReference>
<dbReference type="CDD" id="cd06170">
    <property type="entry name" value="LuxR_C_like"/>
    <property type="match status" value="1"/>
</dbReference>
<dbReference type="InterPro" id="IPR036388">
    <property type="entry name" value="WH-like_DNA-bd_sf"/>
</dbReference>
<evidence type="ECO:0000256" key="3">
    <source>
        <dbReference type="ARBA" id="ARBA00023163"/>
    </source>
</evidence>
<name>A0ABZ0ISR2_9BACT</name>
<dbReference type="InterPro" id="IPR016032">
    <property type="entry name" value="Sig_transdc_resp-reg_C-effctor"/>
</dbReference>
<keyword evidence="2" id="KW-0238">DNA-binding</keyword>
<evidence type="ECO:0000313" key="5">
    <source>
        <dbReference type="EMBL" id="WOK08088.1"/>
    </source>
</evidence>
<gene>
    <name evidence="5" type="ORF">RT717_05505</name>
</gene>
<dbReference type="PRINTS" id="PR00038">
    <property type="entry name" value="HTHLUXR"/>
</dbReference>
<evidence type="ECO:0000259" key="4">
    <source>
        <dbReference type="PROSITE" id="PS50043"/>
    </source>
</evidence>
<evidence type="ECO:0000256" key="2">
    <source>
        <dbReference type="ARBA" id="ARBA00023125"/>
    </source>
</evidence>
<reference evidence="5 6" key="1">
    <citation type="journal article" date="2023" name="Microbiol. Resour. Announc.">
        <title>Complete Genome Sequence of Imperialibacter roseus strain P4T.</title>
        <authorList>
            <person name="Tizabi D.R."/>
            <person name="Bachvaroff T."/>
            <person name="Hill R.T."/>
        </authorList>
    </citation>
    <scope>NUCLEOTIDE SEQUENCE [LARGE SCALE GENOMIC DNA]</scope>
    <source>
        <strain evidence="5 6">P4T</strain>
    </source>
</reference>
<dbReference type="RefSeq" id="WP_317490734.1">
    <property type="nucleotide sequence ID" value="NZ_CP136051.1"/>
</dbReference>
<evidence type="ECO:0000313" key="6">
    <source>
        <dbReference type="Proteomes" id="UP001302349"/>
    </source>
</evidence>
<dbReference type="SMART" id="SM00421">
    <property type="entry name" value="HTH_LUXR"/>
    <property type="match status" value="1"/>
</dbReference>
<dbReference type="Pfam" id="PF00196">
    <property type="entry name" value="GerE"/>
    <property type="match status" value="1"/>
</dbReference>
<dbReference type="PROSITE" id="PS50043">
    <property type="entry name" value="HTH_LUXR_2"/>
    <property type="match status" value="1"/>
</dbReference>
<dbReference type="SUPFAM" id="SSF46894">
    <property type="entry name" value="C-terminal effector domain of the bipartite response regulators"/>
    <property type="match status" value="1"/>
</dbReference>
<keyword evidence="3" id="KW-0804">Transcription</keyword>
<accession>A0ABZ0ISR2</accession>
<evidence type="ECO:0000256" key="1">
    <source>
        <dbReference type="ARBA" id="ARBA00023015"/>
    </source>
</evidence>
<feature type="domain" description="HTH luxR-type" evidence="4">
    <location>
        <begin position="1"/>
        <end position="66"/>
    </location>
</feature>
<proteinExistence type="predicted"/>
<organism evidence="5 6">
    <name type="scientific">Imperialibacter roseus</name>
    <dbReference type="NCBI Taxonomy" id="1324217"/>
    <lineage>
        <taxon>Bacteria</taxon>
        <taxon>Pseudomonadati</taxon>
        <taxon>Bacteroidota</taxon>
        <taxon>Cytophagia</taxon>
        <taxon>Cytophagales</taxon>
        <taxon>Flammeovirgaceae</taxon>
        <taxon>Imperialibacter</taxon>
    </lineage>
</organism>
<keyword evidence="6" id="KW-1185">Reference proteome</keyword>
<keyword evidence="1" id="KW-0805">Transcription regulation</keyword>
<dbReference type="InterPro" id="IPR000792">
    <property type="entry name" value="Tscrpt_reg_LuxR_C"/>
</dbReference>
<dbReference type="Proteomes" id="UP001302349">
    <property type="component" value="Chromosome"/>
</dbReference>
<sequence>MTEQANPLTRREKEIIEQLSFGYSAKQISDILFISELTVAKHKSNLFMKLNVNNTPHLVSMALREGLIC</sequence>